<evidence type="ECO:0000259" key="2">
    <source>
        <dbReference type="Pfam" id="PF25583"/>
    </source>
</evidence>
<dbReference type="Pfam" id="PF13280">
    <property type="entry name" value="WYL"/>
    <property type="match status" value="1"/>
</dbReference>
<sequence length="160" mass="17865">MHDQQQKTYTLNPLGLVQRGHISYLVATVADYTDILLFALHRFADLQLSASKAKIPADFVLADYVTQGAMQFGSGKPIILEARVAPYLSRILTEAPIAADMTLTLMPDGWYQLTATVFDGWQLQWWILSHSRAIEVLAPAELRQEIIEKLTEAAGLYSKS</sequence>
<dbReference type="InterPro" id="IPR051534">
    <property type="entry name" value="CBASS_pafABC_assoc_protein"/>
</dbReference>
<keyword evidence="4" id="KW-1185">Reference proteome</keyword>
<evidence type="ECO:0000259" key="1">
    <source>
        <dbReference type="Pfam" id="PF13280"/>
    </source>
</evidence>
<dbReference type="Proteomes" id="UP000659697">
    <property type="component" value="Unassembled WGS sequence"/>
</dbReference>
<gene>
    <name evidence="3" type="ORF">GCM10010919_33080</name>
</gene>
<feature type="domain" description="WCX" evidence="2">
    <location>
        <begin position="80"/>
        <end position="154"/>
    </location>
</feature>
<feature type="domain" description="WYL" evidence="1">
    <location>
        <begin position="4"/>
        <end position="47"/>
    </location>
</feature>
<proteinExistence type="predicted"/>
<name>A0ABQ3L3B0_9ALTE</name>
<dbReference type="RefSeq" id="WP_189434157.1">
    <property type="nucleotide sequence ID" value="NZ_BNAO01000011.1"/>
</dbReference>
<dbReference type="PANTHER" id="PTHR34580">
    <property type="match status" value="1"/>
</dbReference>
<dbReference type="Pfam" id="PF25583">
    <property type="entry name" value="WCX"/>
    <property type="match status" value="1"/>
</dbReference>
<comment type="caution">
    <text evidence="3">The sequence shown here is derived from an EMBL/GenBank/DDBJ whole genome shotgun (WGS) entry which is preliminary data.</text>
</comment>
<evidence type="ECO:0000313" key="3">
    <source>
        <dbReference type="EMBL" id="GHG77446.1"/>
    </source>
</evidence>
<evidence type="ECO:0000313" key="4">
    <source>
        <dbReference type="Proteomes" id="UP000659697"/>
    </source>
</evidence>
<organism evidence="3 4">
    <name type="scientific">Alishewanella longhuensis</name>
    <dbReference type="NCBI Taxonomy" id="1091037"/>
    <lineage>
        <taxon>Bacteria</taxon>
        <taxon>Pseudomonadati</taxon>
        <taxon>Pseudomonadota</taxon>
        <taxon>Gammaproteobacteria</taxon>
        <taxon>Alteromonadales</taxon>
        <taxon>Alteromonadaceae</taxon>
        <taxon>Alishewanella</taxon>
    </lineage>
</organism>
<accession>A0ABQ3L3B0</accession>
<dbReference type="PANTHER" id="PTHR34580:SF1">
    <property type="entry name" value="PROTEIN PAFC"/>
    <property type="match status" value="1"/>
</dbReference>
<protein>
    <submittedName>
        <fullName evidence="3">WYL domain-containing protein</fullName>
    </submittedName>
</protein>
<reference evidence="4" key="1">
    <citation type="journal article" date="2019" name="Int. J. Syst. Evol. Microbiol.">
        <title>The Global Catalogue of Microorganisms (GCM) 10K type strain sequencing project: providing services to taxonomists for standard genome sequencing and annotation.</title>
        <authorList>
            <consortium name="The Broad Institute Genomics Platform"/>
            <consortium name="The Broad Institute Genome Sequencing Center for Infectious Disease"/>
            <person name="Wu L."/>
            <person name="Ma J."/>
        </authorList>
    </citation>
    <scope>NUCLEOTIDE SEQUENCE [LARGE SCALE GENOMIC DNA]</scope>
    <source>
        <strain evidence="4">CGMCC 1.7003</strain>
    </source>
</reference>
<dbReference type="InterPro" id="IPR057727">
    <property type="entry name" value="WCX_dom"/>
</dbReference>
<dbReference type="EMBL" id="BNAO01000011">
    <property type="protein sequence ID" value="GHG77446.1"/>
    <property type="molecule type" value="Genomic_DNA"/>
</dbReference>
<dbReference type="InterPro" id="IPR026881">
    <property type="entry name" value="WYL_dom"/>
</dbReference>